<keyword evidence="1 2" id="KW-0728">SH3 domain</keyword>
<evidence type="ECO:0000313" key="4">
    <source>
        <dbReference type="EMBL" id="CAI8013615.1"/>
    </source>
</evidence>
<evidence type="ECO:0000313" key="5">
    <source>
        <dbReference type="Proteomes" id="UP001174909"/>
    </source>
</evidence>
<protein>
    <submittedName>
        <fullName evidence="4">SH3 domain-containing kinase-binding protein 1</fullName>
    </submittedName>
</protein>
<reference evidence="4" key="1">
    <citation type="submission" date="2023-03" db="EMBL/GenBank/DDBJ databases">
        <authorList>
            <person name="Steffen K."/>
            <person name="Cardenas P."/>
        </authorList>
    </citation>
    <scope>NUCLEOTIDE SEQUENCE</scope>
</reference>
<proteinExistence type="predicted"/>
<organism evidence="4 5">
    <name type="scientific">Geodia barretti</name>
    <name type="common">Barrett's horny sponge</name>
    <dbReference type="NCBI Taxonomy" id="519541"/>
    <lineage>
        <taxon>Eukaryota</taxon>
        <taxon>Metazoa</taxon>
        <taxon>Porifera</taxon>
        <taxon>Demospongiae</taxon>
        <taxon>Heteroscleromorpha</taxon>
        <taxon>Tetractinellida</taxon>
        <taxon>Astrophorina</taxon>
        <taxon>Geodiidae</taxon>
        <taxon>Geodia</taxon>
    </lineage>
</organism>
<comment type="caution">
    <text evidence="4">The sequence shown here is derived from an EMBL/GenBank/DDBJ whole genome shotgun (WGS) entry which is preliminary data.</text>
</comment>
<dbReference type="Pfam" id="PF14604">
    <property type="entry name" value="SH3_9"/>
    <property type="match status" value="1"/>
</dbReference>
<evidence type="ECO:0000259" key="3">
    <source>
        <dbReference type="PROSITE" id="PS50002"/>
    </source>
</evidence>
<dbReference type="AlphaFoldDB" id="A0AA35WGM7"/>
<keyword evidence="4" id="KW-0808">Transferase</keyword>
<dbReference type="GO" id="GO:0016301">
    <property type="term" value="F:kinase activity"/>
    <property type="evidence" value="ECO:0007669"/>
    <property type="project" value="UniProtKB-KW"/>
</dbReference>
<dbReference type="PROSITE" id="PS50002">
    <property type="entry name" value="SH3"/>
    <property type="match status" value="1"/>
</dbReference>
<feature type="domain" description="SH3" evidence="3">
    <location>
        <begin position="1"/>
        <end position="60"/>
    </location>
</feature>
<name>A0AA35WGM7_GEOBA</name>
<evidence type="ECO:0000256" key="2">
    <source>
        <dbReference type="PROSITE-ProRule" id="PRU00192"/>
    </source>
</evidence>
<keyword evidence="4" id="KW-0418">Kinase</keyword>
<dbReference type="SUPFAM" id="SSF50044">
    <property type="entry name" value="SH3-domain"/>
    <property type="match status" value="1"/>
</dbReference>
<gene>
    <name evidence="4" type="ORF">GBAR_LOCUS8604</name>
</gene>
<evidence type="ECO:0000256" key="1">
    <source>
        <dbReference type="ARBA" id="ARBA00022443"/>
    </source>
</evidence>
<dbReference type="InterPro" id="IPR036028">
    <property type="entry name" value="SH3-like_dom_sf"/>
</dbReference>
<keyword evidence="5" id="KW-1185">Reference proteome</keyword>
<dbReference type="Proteomes" id="UP001174909">
    <property type="component" value="Unassembled WGS sequence"/>
</dbReference>
<sequence>MDAVVLVNYKKQEDDELNLEVGDLITDVTRPDDDDDGWCEGTKNGERGMFLDMYVEFKQVRERVLLDSGVIMPVYESESEEDEEAGVY</sequence>
<accession>A0AA35WGM7</accession>
<dbReference type="InterPro" id="IPR001452">
    <property type="entry name" value="SH3_domain"/>
</dbReference>
<dbReference type="SMART" id="SM00326">
    <property type="entry name" value="SH3"/>
    <property type="match status" value="1"/>
</dbReference>
<dbReference type="EMBL" id="CASHTH010001279">
    <property type="protein sequence ID" value="CAI8013615.1"/>
    <property type="molecule type" value="Genomic_DNA"/>
</dbReference>
<dbReference type="Gene3D" id="2.30.30.40">
    <property type="entry name" value="SH3 Domains"/>
    <property type="match status" value="1"/>
</dbReference>